<dbReference type="AlphaFoldDB" id="A0A1X0P3G6"/>
<gene>
    <name evidence="2" type="ORF">TM35_000064890</name>
</gene>
<evidence type="ECO:0000313" key="3">
    <source>
        <dbReference type="Proteomes" id="UP000192257"/>
    </source>
</evidence>
<evidence type="ECO:0000313" key="2">
    <source>
        <dbReference type="EMBL" id="ORC91484.1"/>
    </source>
</evidence>
<organism evidence="2 3">
    <name type="scientific">Trypanosoma theileri</name>
    <dbReference type="NCBI Taxonomy" id="67003"/>
    <lineage>
        <taxon>Eukaryota</taxon>
        <taxon>Discoba</taxon>
        <taxon>Euglenozoa</taxon>
        <taxon>Kinetoplastea</taxon>
        <taxon>Metakinetoplastina</taxon>
        <taxon>Trypanosomatida</taxon>
        <taxon>Trypanosomatidae</taxon>
        <taxon>Trypanosoma</taxon>
    </lineage>
</organism>
<dbReference type="OrthoDB" id="250567at2759"/>
<feature type="compositionally biased region" description="Polar residues" evidence="1">
    <location>
        <begin position="75"/>
        <end position="85"/>
    </location>
</feature>
<accession>A0A1X0P3G6</accession>
<name>A0A1X0P3G6_9TRYP</name>
<keyword evidence="3" id="KW-1185">Reference proteome</keyword>
<dbReference type="RefSeq" id="XP_028885550.1">
    <property type="nucleotide sequence ID" value="XM_029023526.1"/>
</dbReference>
<dbReference type="GeneID" id="39983306"/>
<dbReference type="Proteomes" id="UP000192257">
    <property type="component" value="Unassembled WGS sequence"/>
</dbReference>
<dbReference type="VEuPathDB" id="TriTrypDB:TM35_000064890"/>
<evidence type="ECO:0000256" key="1">
    <source>
        <dbReference type="SAM" id="MobiDB-lite"/>
    </source>
</evidence>
<dbReference type="EMBL" id="NBCO01000006">
    <property type="protein sequence ID" value="ORC91484.1"/>
    <property type="molecule type" value="Genomic_DNA"/>
</dbReference>
<reference evidence="2 3" key="1">
    <citation type="submission" date="2017-03" db="EMBL/GenBank/DDBJ databases">
        <title>An alternative strategy for trypanosome survival in the mammalian bloodstream revealed through genome and transcriptome analysis of the ubiquitous bovine parasite Trypanosoma (Megatrypanum) theileri.</title>
        <authorList>
            <person name="Kelly S."/>
            <person name="Ivens A."/>
            <person name="Mott A."/>
            <person name="O'Neill E."/>
            <person name="Emms D."/>
            <person name="Macleod O."/>
            <person name="Voorheis P."/>
            <person name="Matthews J."/>
            <person name="Matthews K."/>
            <person name="Carrington M."/>
        </authorList>
    </citation>
    <scope>NUCLEOTIDE SEQUENCE [LARGE SCALE GENOMIC DNA]</scope>
    <source>
        <strain evidence="2">Edinburgh</strain>
    </source>
</reference>
<proteinExistence type="predicted"/>
<sequence length="127" mass="14053">MYVNKSKSQQTFPPGVPVAYYETCKHIEQLAALGMPQVTPYTPAPKPHITTMPVPPSLRDSDYLSSVASLTATDVSVSTGMLSRTDTPRLGTGRRRPEVEKFDLEAAYAALLKRLGKQVEEEEEEKK</sequence>
<protein>
    <submittedName>
        <fullName evidence="2">Uncharacterized protein</fullName>
    </submittedName>
</protein>
<comment type="caution">
    <text evidence="2">The sequence shown here is derived from an EMBL/GenBank/DDBJ whole genome shotgun (WGS) entry which is preliminary data.</text>
</comment>
<feature type="region of interest" description="Disordered" evidence="1">
    <location>
        <begin position="75"/>
        <end position="98"/>
    </location>
</feature>